<sequence length="579" mass="66274">MSSNLQNNTQANQEAALQNLEGTDSKPKTIKPEDRAALNEALTDQATMMLLSTAGRSSQQEHSRRSQLWTSKMDFDDINLDTVDNLRQEWIKLASNSSAGICELANRYRQRDDCKLCSMHCGSFNFSFRLNWDDEGEDWLIRFPLPGKSMFLDEKVRREAVLMKYIARETKIPVPRVIAYRMGDENPTGLGPYIIMTWIDGKKMSDVLRQNDLPDKHDTLDPTINPETLKTLYGEMAEILLQLWGLDFDKIGSISEDSMTGKPVVDGRPLTRELNELIRTSGLNDCTPRRIYHTSVDYITSLLALQSMHLEQQRNSVYDSKDCREKYACRQLMKATALNFIPKEDCGPFKLFCDDLCPGNVLVDDSLRIVGVLDWEFSYAAPSQFAASIPWWLLLRRPHSLLNQYGPDAFFESFLPKATLFLEVLEEREQIRGLTGHDCRLSVRMRQSIEDKSAWFTLASHMVASVDLLYWDLLDEYCWGPRSSIAQRVRAITTSPEMHKRREDFVHLKIQQLQEYYNELGVDNNVSYEPEPPLQPIAERDPGPKYLDVANRGFLEGALVGLAVGLGITICLRWHRSPL</sequence>
<reference evidence="2 3" key="1">
    <citation type="submission" date="2016-10" db="EMBL/GenBank/DDBJ databases">
        <title>Genome sequencing of Aspergillus oryzae BCC7051.</title>
        <authorList>
            <person name="Thammarongtham C."/>
            <person name="Vorapreeda T."/>
            <person name="Nookaew I."/>
            <person name="Srisuk T."/>
            <person name="Land M."/>
            <person name="Jeennor S."/>
            <person name="Laoteng K."/>
        </authorList>
    </citation>
    <scope>NUCLEOTIDE SEQUENCE [LARGE SCALE GENOMIC DNA]</scope>
    <source>
        <strain evidence="2 3">BCC7051</strain>
    </source>
</reference>
<accession>A0A1S9DCI1</accession>
<dbReference type="Proteomes" id="UP000190312">
    <property type="component" value="Unassembled WGS sequence"/>
</dbReference>
<dbReference type="InterPro" id="IPR011009">
    <property type="entry name" value="Kinase-like_dom_sf"/>
</dbReference>
<feature type="domain" description="Aminoglycoside phosphotransferase" evidence="1">
    <location>
        <begin position="128"/>
        <end position="380"/>
    </location>
</feature>
<gene>
    <name evidence="2" type="ORF">OAory_01089730</name>
</gene>
<proteinExistence type="predicted"/>
<dbReference type="GO" id="GO:0016740">
    <property type="term" value="F:transferase activity"/>
    <property type="evidence" value="ECO:0007669"/>
    <property type="project" value="UniProtKB-KW"/>
</dbReference>
<dbReference type="SUPFAM" id="SSF56112">
    <property type="entry name" value="Protein kinase-like (PK-like)"/>
    <property type="match status" value="1"/>
</dbReference>
<name>A0A1S9DCI1_ASPOZ</name>
<dbReference type="Gene3D" id="3.90.1200.10">
    <property type="match status" value="1"/>
</dbReference>
<evidence type="ECO:0000259" key="1">
    <source>
        <dbReference type="Pfam" id="PF01636"/>
    </source>
</evidence>
<dbReference type="InterPro" id="IPR002575">
    <property type="entry name" value="Aminoglycoside_PTrfase"/>
</dbReference>
<dbReference type="Gene3D" id="3.30.200.20">
    <property type="entry name" value="Phosphorylase Kinase, domain 1"/>
    <property type="match status" value="1"/>
</dbReference>
<dbReference type="AlphaFoldDB" id="A0A1S9DCI1"/>
<dbReference type="eggNOG" id="ENOG502RS40">
    <property type="taxonomic scope" value="Eukaryota"/>
</dbReference>
<dbReference type="Pfam" id="PF01636">
    <property type="entry name" value="APH"/>
    <property type="match status" value="1"/>
</dbReference>
<dbReference type="PANTHER" id="PTHR21310:SF37">
    <property type="entry name" value="AMINOGLYCOSIDE PHOSPHOTRANSFERASE DOMAIN-CONTAINING PROTEIN"/>
    <property type="match status" value="1"/>
</dbReference>
<evidence type="ECO:0000313" key="2">
    <source>
        <dbReference type="EMBL" id="OOO06770.1"/>
    </source>
</evidence>
<dbReference type="OrthoDB" id="5412996at2759"/>
<dbReference type="VEuPathDB" id="FungiDB:AO090011000287"/>
<organism evidence="2 3">
    <name type="scientific">Aspergillus oryzae</name>
    <name type="common">Yellow koji mold</name>
    <dbReference type="NCBI Taxonomy" id="5062"/>
    <lineage>
        <taxon>Eukaryota</taxon>
        <taxon>Fungi</taxon>
        <taxon>Dikarya</taxon>
        <taxon>Ascomycota</taxon>
        <taxon>Pezizomycotina</taxon>
        <taxon>Eurotiomycetes</taxon>
        <taxon>Eurotiomycetidae</taxon>
        <taxon>Eurotiales</taxon>
        <taxon>Aspergillaceae</taxon>
        <taxon>Aspergillus</taxon>
        <taxon>Aspergillus subgen. Circumdati</taxon>
    </lineage>
</organism>
<evidence type="ECO:0000313" key="3">
    <source>
        <dbReference type="Proteomes" id="UP000190312"/>
    </source>
</evidence>
<dbReference type="EMBL" id="MKZY01000007">
    <property type="protein sequence ID" value="OOO06770.1"/>
    <property type="molecule type" value="Genomic_DNA"/>
</dbReference>
<comment type="caution">
    <text evidence="2">The sequence shown here is derived from an EMBL/GenBank/DDBJ whole genome shotgun (WGS) entry which is preliminary data.</text>
</comment>
<dbReference type="InterPro" id="IPR051678">
    <property type="entry name" value="AGP_Transferase"/>
</dbReference>
<dbReference type="PANTHER" id="PTHR21310">
    <property type="entry name" value="AMINOGLYCOSIDE PHOSPHOTRANSFERASE-RELATED-RELATED"/>
    <property type="match status" value="1"/>
</dbReference>
<dbReference type="VEuPathDB" id="FungiDB:AO090011000288"/>
<protein>
    <submittedName>
        <fullName evidence="2">Aminoglycoside phosphotransferase</fullName>
    </submittedName>
</protein>
<keyword evidence="2" id="KW-0808">Transferase</keyword>